<evidence type="ECO:0000256" key="4">
    <source>
        <dbReference type="ARBA" id="ARBA00022989"/>
    </source>
</evidence>
<dbReference type="FunFam" id="1.20.1250.20:FF:000013">
    <property type="entry name" value="MFS general substrate transporter"/>
    <property type="match status" value="1"/>
</dbReference>
<feature type="domain" description="Major facilitator superfamily (MFS) profile" evidence="8">
    <location>
        <begin position="86"/>
        <end position="505"/>
    </location>
</feature>
<dbReference type="EMBL" id="KZ819372">
    <property type="protein sequence ID" value="PWN43169.1"/>
    <property type="molecule type" value="Genomic_DNA"/>
</dbReference>
<accession>A0A316W0F9</accession>
<dbReference type="PANTHER" id="PTHR43791:SF6">
    <property type="entry name" value="TRANSPORTER, PUTATIVE (AFU_ORTHOLOGUE AFUA_1G16690)-RELATED"/>
    <property type="match status" value="1"/>
</dbReference>
<keyword evidence="5 7" id="KW-0472">Membrane</keyword>
<evidence type="ECO:0000256" key="5">
    <source>
        <dbReference type="ARBA" id="ARBA00023136"/>
    </source>
</evidence>
<dbReference type="FunFam" id="1.20.1250.20:FF:000057">
    <property type="entry name" value="MFS general substrate transporter"/>
    <property type="match status" value="1"/>
</dbReference>
<feature type="transmembrane region" description="Helical" evidence="7">
    <location>
        <begin position="247"/>
        <end position="269"/>
    </location>
</feature>
<feature type="transmembrane region" description="Helical" evidence="7">
    <location>
        <begin position="473"/>
        <end position="495"/>
    </location>
</feature>
<dbReference type="InterPro" id="IPR020846">
    <property type="entry name" value="MFS_dom"/>
</dbReference>
<evidence type="ECO:0000256" key="7">
    <source>
        <dbReference type="SAM" id="Phobius"/>
    </source>
</evidence>
<reference evidence="9 10" key="1">
    <citation type="journal article" date="2018" name="Mol. Biol. Evol.">
        <title>Broad Genomic Sampling Reveals a Smut Pathogenic Ancestry of the Fungal Clade Ustilaginomycotina.</title>
        <authorList>
            <person name="Kijpornyongpan T."/>
            <person name="Mondo S.J."/>
            <person name="Barry K."/>
            <person name="Sandor L."/>
            <person name="Lee J."/>
            <person name="Lipzen A."/>
            <person name="Pangilinan J."/>
            <person name="LaButti K."/>
            <person name="Hainaut M."/>
            <person name="Henrissat B."/>
            <person name="Grigoriev I.V."/>
            <person name="Spatafora J.W."/>
            <person name="Aime M.C."/>
        </authorList>
    </citation>
    <scope>NUCLEOTIDE SEQUENCE [LARGE SCALE GENOMIC DNA]</scope>
    <source>
        <strain evidence="9 10">MCA 4658</strain>
    </source>
</reference>
<feature type="transmembrane region" description="Helical" evidence="7">
    <location>
        <begin position="446"/>
        <end position="467"/>
    </location>
</feature>
<dbReference type="RefSeq" id="XP_025370329.1">
    <property type="nucleotide sequence ID" value="XM_025513711.1"/>
</dbReference>
<feature type="transmembrane region" description="Helical" evidence="7">
    <location>
        <begin position="324"/>
        <end position="343"/>
    </location>
</feature>
<dbReference type="Gene3D" id="1.20.1250.20">
    <property type="entry name" value="MFS general substrate transporter like domains"/>
    <property type="match status" value="2"/>
</dbReference>
<protein>
    <submittedName>
        <fullName evidence="9">MFS general substrate transporter</fullName>
    </submittedName>
</protein>
<dbReference type="InterPro" id="IPR011701">
    <property type="entry name" value="MFS"/>
</dbReference>
<name>A0A316W0F9_9BASI</name>
<dbReference type="InterPro" id="IPR036259">
    <property type="entry name" value="MFS_trans_sf"/>
</dbReference>
<evidence type="ECO:0000259" key="8">
    <source>
        <dbReference type="PROSITE" id="PS50850"/>
    </source>
</evidence>
<evidence type="ECO:0000256" key="3">
    <source>
        <dbReference type="ARBA" id="ARBA00022692"/>
    </source>
</evidence>
<evidence type="ECO:0000256" key="6">
    <source>
        <dbReference type="SAM" id="MobiDB-lite"/>
    </source>
</evidence>
<dbReference type="AlphaFoldDB" id="A0A316W0F9"/>
<evidence type="ECO:0000256" key="1">
    <source>
        <dbReference type="ARBA" id="ARBA00004141"/>
    </source>
</evidence>
<evidence type="ECO:0000256" key="2">
    <source>
        <dbReference type="ARBA" id="ARBA00022448"/>
    </source>
</evidence>
<feature type="transmembrane region" description="Helical" evidence="7">
    <location>
        <begin position="153"/>
        <end position="173"/>
    </location>
</feature>
<feature type="transmembrane region" description="Helical" evidence="7">
    <location>
        <begin position="86"/>
        <end position="104"/>
    </location>
</feature>
<evidence type="ECO:0000313" key="10">
    <source>
        <dbReference type="Proteomes" id="UP000245783"/>
    </source>
</evidence>
<feature type="transmembrane region" description="Helical" evidence="7">
    <location>
        <begin position="355"/>
        <end position="377"/>
    </location>
</feature>
<dbReference type="Proteomes" id="UP000245783">
    <property type="component" value="Unassembled WGS sequence"/>
</dbReference>
<sequence length="586" mass="64291">MAHASIDPRALGGGLAPVAEDVTVASSPSGQKLTRESEKVTGAAVQRETNDAEAVEAHILRRTAEQKAQQRAADEKRLVRKIDIRLIPIAIILYLCNYLDRNTISAARLSFMQRDLDLDDSQWATSIGILFVSYIPLQLVSNLLLAWFGRPRLFILCAVILWGTISALTSLAHNFASLILIRLSLGVAETVLFPGMLFVLSKWYTRKELSLRMALLFSGSLISNAISGLISAGILGGLEGAAGIRAWRWLFIILGACTVVIGFLCMLVMPDFPENTSFLTEEERTLAVGRIAEDGGERDDGDDQDGENTPMNGFKLAVKDPATWVLTLMQTTITLGTTFNQYFPTVVSTLGFEKTTTLLITCPIWAFGVIVLLLNALHADRTGERTWHIITPLLFGIVGFIIASATTALGSRFLSLFLMVQSYAAFPIILSWIAHTLSRPTYKRTVGIAICNALSQISNIVGAYMWGEKYAPRYWPGNLACSLCFLICIGSALSLRVMLLRRQKQIDTELDEAEGIVYDHAGPTTDLTIAPDGETAGAATQDASNEAESNTFMKALHTLKSRQDTMSDFSGPSRTVMRRRPQRYLV</sequence>
<dbReference type="InParanoid" id="A0A316W0F9"/>
<feature type="region of interest" description="Disordered" evidence="6">
    <location>
        <begin position="26"/>
        <end position="49"/>
    </location>
</feature>
<keyword evidence="10" id="KW-1185">Reference proteome</keyword>
<comment type="subcellular location">
    <subcellularLocation>
        <location evidence="1">Membrane</location>
        <topology evidence="1">Multi-pass membrane protein</topology>
    </subcellularLocation>
</comment>
<gene>
    <name evidence="9" type="ORF">IE81DRAFT_322679</name>
</gene>
<dbReference type="PROSITE" id="PS50850">
    <property type="entry name" value="MFS"/>
    <property type="match status" value="1"/>
</dbReference>
<feature type="transmembrane region" description="Helical" evidence="7">
    <location>
        <begin position="389"/>
        <end position="407"/>
    </location>
</feature>
<dbReference type="SUPFAM" id="SSF103473">
    <property type="entry name" value="MFS general substrate transporter"/>
    <property type="match status" value="1"/>
</dbReference>
<feature type="region of interest" description="Disordered" evidence="6">
    <location>
        <begin position="290"/>
        <end position="311"/>
    </location>
</feature>
<dbReference type="GO" id="GO:0016020">
    <property type="term" value="C:membrane"/>
    <property type="evidence" value="ECO:0007669"/>
    <property type="project" value="UniProtKB-SubCell"/>
</dbReference>
<dbReference type="GeneID" id="37035581"/>
<feature type="transmembrane region" description="Helical" evidence="7">
    <location>
        <begin position="124"/>
        <end position="146"/>
    </location>
</feature>
<dbReference type="OrthoDB" id="2985014at2759"/>
<keyword evidence="3 7" id="KW-0812">Transmembrane</keyword>
<keyword evidence="2" id="KW-0813">Transport</keyword>
<dbReference type="Pfam" id="PF07690">
    <property type="entry name" value="MFS_1"/>
    <property type="match status" value="1"/>
</dbReference>
<feature type="transmembrane region" description="Helical" evidence="7">
    <location>
        <begin position="413"/>
        <end position="434"/>
    </location>
</feature>
<feature type="transmembrane region" description="Helical" evidence="7">
    <location>
        <begin position="213"/>
        <end position="235"/>
    </location>
</feature>
<feature type="compositionally biased region" description="Acidic residues" evidence="6">
    <location>
        <begin position="296"/>
        <end position="306"/>
    </location>
</feature>
<dbReference type="PANTHER" id="PTHR43791">
    <property type="entry name" value="PERMEASE-RELATED"/>
    <property type="match status" value="1"/>
</dbReference>
<dbReference type="GO" id="GO:0022857">
    <property type="term" value="F:transmembrane transporter activity"/>
    <property type="evidence" value="ECO:0007669"/>
    <property type="project" value="InterPro"/>
</dbReference>
<feature type="transmembrane region" description="Helical" evidence="7">
    <location>
        <begin position="179"/>
        <end position="201"/>
    </location>
</feature>
<keyword evidence="4 7" id="KW-1133">Transmembrane helix</keyword>
<dbReference type="STRING" id="1522189.A0A316W0F9"/>
<evidence type="ECO:0000313" key="9">
    <source>
        <dbReference type="EMBL" id="PWN43169.1"/>
    </source>
</evidence>
<proteinExistence type="predicted"/>
<organism evidence="9 10">
    <name type="scientific">Ceraceosorus guamensis</name>
    <dbReference type="NCBI Taxonomy" id="1522189"/>
    <lineage>
        <taxon>Eukaryota</taxon>
        <taxon>Fungi</taxon>
        <taxon>Dikarya</taxon>
        <taxon>Basidiomycota</taxon>
        <taxon>Ustilaginomycotina</taxon>
        <taxon>Exobasidiomycetes</taxon>
        <taxon>Ceraceosorales</taxon>
        <taxon>Ceraceosoraceae</taxon>
        <taxon>Ceraceosorus</taxon>
    </lineage>
</organism>